<dbReference type="Gene3D" id="3.40.50.720">
    <property type="entry name" value="NAD(P)-binding Rossmann-like Domain"/>
    <property type="match status" value="1"/>
</dbReference>
<sequence length="233" mass="25779">MGHAEFVQAVTEAEIGPGFFWCTPEFPVGVVEVWLTQWEVNNVGTNIRKATVEFTAEEYSFLLSTNLESTYHLCQLAYPLLKASGVGSIVFISSVAGLFNISSGSIYAATKAAINQLTKSLACEWAKDNIRANCVAPWYTRTSLVENVTKEMEREGEYLINLPPLTVEELLDNKEFLEEINDKTPLHRVAEPEEVSSLVTFLCLPAASYITGQVISVDGGMTVNGFDPKRRPF</sequence>
<dbReference type="InterPro" id="IPR036291">
    <property type="entry name" value="NAD(P)-bd_dom_sf"/>
</dbReference>
<dbReference type="AlphaFoldDB" id="A0AA88D4Q2"/>
<dbReference type="GO" id="GO:0016491">
    <property type="term" value="F:oxidoreductase activity"/>
    <property type="evidence" value="ECO:0007669"/>
    <property type="project" value="UniProtKB-KW"/>
</dbReference>
<keyword evidence="5" id="KW-1185">Reference proteome</keyword>
<proteinExistence type="inferred from homology"/>
<dbReference type="PRINTS" id="PR00081">
    <property type="entry name" value="GDHRDH"/>
</dbReference>
<organism evidence="4 5">
    <name type="scientific">Ficus carica</name>
    <name type="common">Common fig</name>
    <dbReference type="NCBI Taxonomy" id="3494"/>
    <lineage>
        <taxon>Eukaryota</taxon>
        <taxon>Viridiplantae</taxon>
        <taxon>Streptophyta</taxon>
        <taxon>Embryophyta</taxon>
        <taxon>Tracheophyta</taxon>
        <taxon>Spermatophyta</taxon>
        <taxon>Magnoliopsida</taxon>
        <taxon>eudicotyledons</taxon>
        <taxon>Gunneridae</taxon>
        <taxon>Pentapetalae</taxon>
        <taxon>rosids</taxon>
        <taxon>fabids</taxon>
        <taxon>Rosales</taxon>
        <taxon>Moraceae</taxon>
        <taxon>Ficeae</taxon>
        <taxon>Ficus</taxon>
    </lineage>
</organism>
<dbReference type="PRINTS" id="PR00080">
    <property type="entry name" value="SDRFAMILY"/>
</dbReference>
<comment type="similarity">
    <text evidence="3">Belongs to the short-chain dehydrogenases/reductases (SDR) family. SDR65C subfamily.</text>
</comment>
<dbReference type="InterPro" id="IPR045000">
    <property type="entry name" value="TR"/>
</dbReference>
<evidence type="ECO:0000313" key="4">
    <source>
        <dbReference type="EMBL" id="GMN41442.1"/>
    </source>
</evidence>
<evidence type="ECO:0000256" key="3">
    <source>
        <dbReference type="ARBA" id="ARBA00025714"/>
    </source>
</evidence>
<dbReference type="PANTHER" id="PTHR42898">
    <property type="entry name" value="TROPINONE REDUCTASE"/>
    <property type="match status" value="1"/>
</dbReference>
<name>A0AA88D4Q2_FICCA</name>
<accession>A0AA88D4Q2</accession>
<protein>
    <submittedName>
        <fullName evidence="4">Uncharacterized protein</fullName>
    </submittedName>
</protein>
<keyword evidence="1" id="KW-0521">NADP</keyword>
<dbReference type="Proteomes" id="UP001187192">
    <property type="component" value="Unassembled WGS sequence"/>
</dbReference>
<dbReference type="SUPFAM" id="SSF51735">
    <property type="entry name" value="NAD(P)-binding Rossmann-fold domains"/>
    <property type="match status" value="1"/>
</dbReference>
<keyword evidence="2" id="KW-0560">Oxidoreductase</keyword>
<dbReference type="InterPro" id="IPR002347">
    <property type="entry name" value="SDR_fam"/>
</dbReference>
<dbReference type="Pfam" id="PF00106">
    <property type="entry name" value="adh_short"/>
    <property type="match status" value="1"/>
</dbReference>
<evidence type="ECO:0000256" key="1">
    <source>
        <dbReference type="ARBA" id="ARBA00022857"/>
    </source>
</evidence>
<gene>
    <name evidence="4" type="ORF">TIFTF001_010668</name>
</gene>
<dbReference type="InterPro" id="IPR020904">
    <property type="entry name" value="Sc_DH/Rdtase_CS"/>
</dbReference>
<dbReference type="PROSITE" id="PS00061">
    <property type="entry name" value="ADH_SHORT"/>
    <property type="match status" value="1"/>
</dbReference>
<dbReference type="EMBL" id="BTGU01000012">
    <property type="protein sequence ID" value="GMN41442.1"/>
    <property type="molecule type" value="Genomic_DNA"/>
</dbReference>
<reference evidence="4" key="1">
    <citation type="submission" date="2023-07" db="EMBL/GenBank/DDBJ databases">
        <title>draft genome sequence of fig (Ficus carica).</title>
        <authorList>
            <person name="Takahashi T."/>
            <person name="Nishimura K."/>
        </authorList>
    </citation>
    <scope>NUCLEOTIDE SEQUENCE</scope>
</reference>
<comment type="caution">
    <text evidence="4">The sequence shown here is derived from an EMBL/GenBank/DDBJ whole genome shotgun (WGS) entry which is preliminary data.</text>
</comment>
<evidence type="ECO:0000313" key="5">
    <source>
        <dbReference type="Proteomes" id="UP001187192"/>
    </source>
</evidence>
<evidence type="ECO:0000256" key="2">
    <source>
        <dbReference type="ARBA" id="ARBA00023002"/>
    </source>
</evidence>
<dbReference type="PANTHER" id="PTHR42898:SF6">
    <property type="entry name" value="NADP-DEPENDENT MANNITOL DEHYDROGENASE"/>
    <property type="match status" value="1"/>
</dbReference>
<dbReference type="Pfam" id="PF13561">
    <property type="entry name" value="adh_short_C2"/>
    <property type="match status" value="1"/>
</dbReference>